<gene>
    <name evidence="3" type="primary">hypothetical protein</name>
</gene>
<geneLocation type="mitochondrion" evidence="3"/>
<sequence length="184" mass="20984">MIPSRNRKVICGQNNYLGMVTIYKMSENEMGNRGSKSILKTNIVKEQRVDGSWGAFNFKNIKEPLRCTLMGGESHYQIKIPSNQINKIINRNYTSNSYSPSPSTFPICLLDPYFVIGFSYAEVSFIVLILNLKEPKIITNWTVKIRFSIGLHKKDTEILELIKFYFGGAATISGQNEKKVFNIE</sequence>
<dbReference type="AlphaFoldDB" id="I7HBM8"/>
<feature type="domain" description="Homing endonuclease LAGLIDADG" evidence="2">
    <location>
        <begin position="116"/>
        <end position="179"/>
    </location>
</feature>
<keyword evidence="3" id="KW-0496">Mitochondrion</keyword>
<dbReference type="GeneID" id="13435603"/>
<dbReference type="InterPro" id="IPR004860">
    <property type="entry name" value="LAGLIDADG_dom"/>
</dbReference>
<reference evidence="4" key="2">
    <citation type="journal article" date="2019" name="Sci. Rep.">
        <title>Mitogenome types of two Lentinula edodes sensu lato populations in China.</title>
        <authorList>
            <person name="Song X."/>
            <person name="Zhao Y."/>
            <person name="Song C."/>
            <person name="Chen M."/>
            <person name="Huang J."/>
            <person name="Bao D."/>
            <person name="Tan Q."/>
            <person name="Yang R."/>
        </authorList>
    </citation>
    <scope>NUCLEOTIDE SEQUENCE</scope>
    <source>
        <strain evidence="4">L135</strain>
    </source>
</reference>
<dbReference type="EMBL" id="AB697988">
    <property type="protein sequence ID" value="BAM29333.1"/>
    <property type="molecule type" value="Genomic_DNA"/>
</dbReference>
<protein>
    <submittedName>
        <fullName evidence="3">Intronic ORF at intron 1 of nad1 protein</fullName>
    </submittedName>
</protein>
<accession>I7HBM8</accession>
<name>I7HBM8_LENED</name>
<dbReference type="GO" id="GO:0004519">
    <property type="term" value="F:endonuclease activity"/>
    <property type="evidence" value="ECO:0007669"/>
    <property type="project" value="InterPro"/>
</dbReference>
<evidence type="ECO:0000313" key="4">
    <source>
        <dbReference type="EMBL" id="QEN73910.1"/>
    </source>
</evidence>
<proteinExistence type="predicted"/>
<dbReference type="InterPro" id="IPR027434">
    <property type="entry name" value="Homing_endonucl"/>
</dbReference>
<dbReference type="Gene3D" id="3.10.28.10">
    <property type="entry name" value="Homing endonucleases"/>
    <property type="match status" value="1"/>
</dbReference>
<dbReference type="Pfam" id="PF00961">
    <property type="entry name" value="LAGLIDADG_1"/>
    <property type="match status" value="1"/>
</dbReference>
<reference evidence="3" key="1">
    <citation type="submission" date="2012-02" db="EMBL/GenBank/DDBJ databases">
        <title>The mitochondrial genome of the Basidiomycete Lentinula edodes (shiitake mushroom).</title>
        <authorList>
            <person name="Babasaki K."/>
            <person name="Miyazaki Y."/>
        </authorList>
    </citation>
    <scope>NUCLEOTIDE SEQUENCE</scope>
    <source>
        <strain evidence="3">AkiyamaA567_pro_pm_17</strain>
    </source>
</reference>
<dbReference type="EMBL" id="MF774812">
    <property type="protein sequence ID" value="QEN73910.1"/>
    <property type="molecule type" value="Genomic_DNA"/>
</dbReference>
<dbReference type="SUPFAM" id="SSF55608">
    <property type="entry name" value="Homing endonucleases"/>
    <property type="match status" value="1"/>
</dbReference>
<evidence type="ECO:0000313" key="3">
    <source>
        <dbReference type="EMBL" id="BAM29333.1"/>
    </source>
</evidence>
<organism evidence="3">
    <name type="scientific">Lentinula edodes</name>
    <name type="common">Shiitake mushroom</name>
    <name type="synonym">Lentinus edodes</name>
    <dbReference type="NCBI Taxonomy" id="5353"/>
    <lineage>
        <taxon>Eukaryota</taxon>
        <taxon>Fungi</taxon>
        <taxon>Dikarya</taxon>
        <taxon>Basidiomycota</taxon>
        <taxon>Agaricomycotina</taxon>
        <taxon>Agaricomycetes</taxon>
        <taxon>Agaricomycetidae</taxon>
        <taxon>Agaricales</taxon>
        <taxon>Marasmiineae</taxon>
        <taxon>Omphalotaceae</taxon>
        <taxon>Lentinula</taxon>
    </lineage>
</organism>
<evidence type="ECO:0000256" key="1">
    <source>
        <dbReference type="ARBA" id="ARBA00002670"/>
    </source>
</evidence>
<comment type="function">
    <text evidence="1">Mitochondrial DNA endonuclease involved in intron homing.</text>
</comment>
<evidence type="ECO:0000259" key="2">
    <source>
        <dbReference type="Pfam" id="PF00961"/>
    </source>
</evidence>
<dbReference type="RefSeq" id="YP_006576307.1">
    <property type="nucleotide sequence ID" value="NC_018365.1"/>
</dbReference>